<feature type="transmembrane region" description="Helical" evidence="1">
    <location>
        <begin position="23"/>
        <end position="48"/>
    </location>
</feature>
<proteinExistence type="predicted"/>
<keyword evidence="1" id="KW-0812">Transmembrane</keyword>
<protein>
    <recommendedName>
        <fullName evidence="4">DUF948 domain-containing protein</fullName>
    </recommendedName>
</protein>
<reference evidence="2 3" key="1">
    <citation type="submission" date="2017-04" db="EMBL/GenBank/DDBJ databases">
        <authorList>
            <consortium name="Geobacter pelophilus Genome Sequencing"/>
            <person name="Aoyagi T."/>
            <person name="Koike H."/>
            <person name="Hori T."/>
        </authorList>
    </citation>
    <scope>NUCLEOTIDE SEQUENCE [LARGE SCALE GENOMIC DNA]</scope>
    <source>
        <strain evidence="2 3">Drf2</strain>
    </source>
</reference>
<dbReference type="InterPro" id="IPR009293">
    <property type="entry name" value="UPF0478"/>
</dbReference>
<evidence type="ECO:0000313" key="2">
    <source>
        <dbReference type="EMBL" id="GAW67712.1"/>
    </source>
</evidence>
<keyword evidence="3" id="KW-1185">Reference proteome</keyword>
<accession>A0ABQ0MKV3</accession>
<organism evidence="2 3">
    <name type="scientific">Geoanaerobacter pelophilus</name>
    <dbReference type="NCBI Taxonomy" id="60036"/>
    <lineage>
        <taxon>Bacteria</taxon>
        <taxon>Pseudomonadati</taxon>
        <taxon>Thermodesulfobacteriota</taxon>
        <taxon>Desulfuromonadia</taxon>
        <taxon>Geobacterales</taxon>
        <taxon>Geobacteraceae</taxon>
        <taxon>Geoanaerobacter</taxon>
    </lineage>
</organism>
<keyword evidence="1" id="KW-0472">Membrane</keyword>
<name>A0ABQ0MKV3_9BACT</name>
<evidence type="ECO:0000313" key="3">
    <source>
        <dbReference type="Proteomes" id="UP000194153"/>
    </source>
</evidence>
<evidence type="ECO:0000256" key="1">
    <source>
        <dbReference type="SAM" id="Phobius"/>
    </source>
</evidence>
<dbReference type="Pfam" id="PF06103">
    <property type="entry name" value="DUF948"/>
    <property type="match status" value="1"/>
</dbReference>
<dbReference type="Proteomes" id="UP000194153">
    <property type="component" value="Unassembled WGS sequence"/>
</dbReference>
<sequence length="152" mass="16413">MPPSIEPYHADNQFQQYQEDCMLLLQITSAVTAVTLVVLAMCLIPVLAEMKKAAVSLQEATDSLQKELKPLINDLRETVADIQVVTSSAAANADGVNMLLSELGHAGHNIRMINKVLGIATDVARNSTVWLTGAKVAGKFIADRIVRSKTRG</sequence>
<comment type="caution">
    <text evidence="2">The sequence shown here is derived from an EMBL/GenBank/DDBJ whole genome shotgun (WGS) entry which is preliminary data.</text>
</comment>
<evidence type="ECO:0008006" key="4">
    <source>
        <dbReference type="Google" id="ProtNLM"/>
    </source>
</evidence>
<gene>
    <name evidence="2" type="ORF">GPEL0_01f3701</name>
</gene>
<reference evidence="3" key="2">
    <citation type="submission" date="2017-05" db="EMBL/GenBank/DDBJ databases">
        <title>Draft genome sequence of Geobacter pelophilus, a iron(III)-reducing bacteria.</title>
        <authorList>
            <person name="Aoyagi T."/>
            <person name="Koike H."/>
            <person name="Morita T."/>
            <person name="Sato Y."/>
            <person name="Habe H."/>
            <person name="Hori T."/>
        </authorList>
    </citation>
    <scope>NUCLEOTIDE SEQUENCE [LARGE SCALE GENOMIC DNA]</scope>
    <source>
        <strain evidence="3">Drf2</strain>
    </source>
</reference>
<dbReference type="EMBL" id="BDQG01000001">
    <property type="protein sequence ID" value="GAW67712.1"/>
    <property type="molecule type" value="Genomic_DNA"/>
</dbReference>
<keyword evidence="1" id="KW-1133">Transmembrane helix</keyword>